<dbReference type="InterPro" id="IPR037217">
    <property type="entry name" value="Trp/Indoleamine_2_3_dOase-like"/>
</dbReference>
<dbReference type="GO" id="GO:0016702">
    <property type="term" value="F:oxidoreductase activity, acting on single donors with incorporation of molecular oxygen, incorporation of two atoms of oxygen"/>
    <property type="evidence" value="ECO:0007669"/>
    <property type="project" value="UniProtKB-ARBA"/>
</dbReference>
<keyword evidence="6" id="KW-0223">Dioxygenase</keyword>
<dbReference type="Proteomes" id="UP000070544">
    <property type="component" value="Unassembled WGS sequence"/>
</dbReference>
<feature type="region of interest" description="Disordered" evidence="5">
    <location>
        <begin position="432"/>
        <end position="476"/>
    </location>
</feature>
<gene>
    <name evidence="6" type="ORF">M427DRAFT_368548</name>
</gene>
<evidence type="ECO:0000256" key="4">
    <source>
        <dbReference type="PIRSR" id="PIRSR600898-1"/>
    </source>
</evidence>
<evidence type="ECO:0000256" key="5">
    <source>
        <dbReference type="SAM" id="MobiDB-lite"/>
    </source>
</evidence>
<evidence type="ECO:0000313" key="6">
    <source>
        <dbReference type="EMBL" id="KXS13494.1"/>
    </source>
</evidence>
<dbReference type="OrthoDB" id="540174at2759"/>
<evidence type="ECO:0000256" key="1">
    <source>
        <dbReference type="ARBA" id="ARBA00007119"/>
    </source>
</evidence>
<proteinExistence type="inferred from homology"/>
<dbReference type="AlphaFoldDB" id="A0A139AA14"/>
<dbReference type="GO" id="GO:0019441">
    <property type="term" value="P:L-tryptophan catabolic process to kynurenine"/>
    <property type="evidence" value="ECO:0007669"/>
    <property type="project" value="InterPro"/>
</dbReference>
<dbReference type="Pfam" id="PF01231">
    <property type="entry name" value="IDO"/>
    <property type="match status" value="1"/>
</dbReference>
<name>A0A139AA14_GONPJ</name>
<dbReference type="Gene3D" id="1.20.58.480">
    <property type="match status" value="2"/>
</dbReference>
<dbReference type="GO" id="GO:0020037">
    <property type="term" value="F:heme binding"/>
    <property type="evidence" value="ECO:0007669"/>
    <property type="project" value="InterPro"/>
</dbReference>
<evidence type="ECO:0000256" key="2">
    <source>
        <dbReference type="ARBA" id="ARBA00022723"/>
    </source>
</evidence>
<protein>
    <submittedName>
        <fullName evidence="6">Indoleamine 2,3-dioxygenase</fullName>
    </submittedName>
</protein>
<evidence type="ECO:0000313" key="7">
    <source>
        <dbReference type="Proteomes" id="UP000070544"/>
    </source>
</evidence>
<keyword evidence="4" id="KW-0349">Heme</keyword>
<keyword evidence="6" id="KW-0560">Oxidoreductase</keyword>
<reference evidence="6 7" key="1">
    <citation type="journal article" date="2015" name="Genome Biol. Evol.">
        <title>Phylogenomic analyses indicate that early fungi evolved digesting cell walls of algal ancestors of land plants.</title>
        <authorList>
            <person name="Chang Y."/>
            <person name="Wang S."/>
            <person name="Sekimoto S."/>
            <person name="Aerts A.L."/>
            <person name="Choi C."/>
            <person name="Clum A."/>
            <person name="LaButti K.M."/>
            <person name="Lindquist E.A."/>
            <person name="Yee Ngan C."/>
            <person name="Ohm R.A."/>
            <person name="Salamov A.A."/>
            <person name="Grigoriev I.V."/>
            <person name="Spatafora J.W."/>
            <person name="Berbee M.L."/>
        </authorList>
    </citation>
    <scope>NUCLEOTIDE SEQUENCE [LARGE SCALE GENOMIC DNA]</scope>
    <source>
        <strain evidence="6 7">JEL478</strain>
    </source>
</reference>
<evidence type="ECO:0000256" key="3">
    <source>
        <dbReference type="ARBA" id="ARBA00023004"/>
    </source>
</evidence>
<dbReference type="STRING" id="1344416.A0A139AA14"/>
<dbReference type="EMBL" id="KQ965777">
    <property type="protein sequence ID" value="KXS13494.1"/>
    <property type="molecule type" value="Genomic_DNA"/>
</dbReference>
<dbReference type="PANTHER" id="PTHR28657">
    <property type="entry name" value="INDOLEAMINE 2,3-DIOXYGENASE"/>
    <property type="match status" value="1"/>
</dbReference>
<dbReference type="OMA" id="YPHITRA"/>
<comment type="similarity">
    <text evidence="1">Belongs to the indoleamine 2,3-dioxygenase family.</text>
</comment>
<sequence>MLRSTETKATQRKAFPNHRNYRIDDLTACVPREAPLTELPASFKDWDSLAARLSCKNDEEVRAFRAAVDAMPPLDHTTLTEIREIQRGFMLIAHIAQTYVFGMPGSQPLQELPEQVAQPYVALAERLGCRPVMAVAPYAFYNWRVDETRPWWSESRNITFPALQICHTLTPTEQLFGSISVLSESIAGPLYPHITRALETVDKDGDDAQFIVRECLEGVLQSIRDIMEATQEIWKGCDPATFFRQVRTFLSGWSDPQLFPNGLLFRGVTTFTESPDPIDPYALSTATVTNQPNDPVVHKALAGDPGIRLKFAGASAAQNPSVAACDLFLGVHHRGQVGDSLSSNGKHHNLLAEVRNHMEGPHRRYLNDLARHGGLRPWLTRKLEESPDQPGVREMGVAYNACVEDLTAFRSKHLAIATQFVVLEAKKALREKAAMTGTPEGEGSEEAKGSGGSSVVPFLKQARSETSETKVVTSPR</sequence>
<dbReference type="PANTHER" id="PTHR28657:SF5">
    <property type="entry name" value="INDOLEAMINE 2,3-DIOXYGENASE"/>
    <property type="match status" value="1"/>
</dbReference>
<dbReference type="SUPFAM" id="SSF140959">
    <property type="entry name" value="Indolic compounds 2,3-dioxygenase-like"/>
    <property type="match status" value="1"/>
</dbReference>
<keyword evidence="7" id="KW-1185">Reference proteome</keyword>
<keyword evidence="3 4" id="KW-0408">Iron</keyword>
<dbReference type="InterPro" id="IPR000898">
    <property type="entry name" value="Indolamine_dOase"/>
</dbReference>
<dbReference type="GO" id="GO:0046872">
    <property type="term" value="F:metal ion binding"/>
    <property type="evidence" value="ECO:0007669"/>
    <property type="project" value="UniProtKB-KW"/>
</dbReference>
<keyword evidence="2 4" id="KW-0479">Metal-binding</keyword>
<feature type="binding site" description="proximal binding residue" evidence="4">
    <location>
        <position position="413"/>
    </location>
    <ligand>
        <name>heme b</name>
        <dbReference type="ChEBI" id="CHEBI:60344"/>
    </ligand>
    <ligandPart>
        <name>Fe</name>
        <dbReference type="ChEBI" id="CHEBI:18248"/>
    </ligandPart>
</feature>
<accession>A0A139AA14</accession>
<organism evidence="6 7">
    <name type="scientific">Gonapodya prolifera (strain JEL478)</name>
    <name type="common">Monoblepharis prolifera</name>
    <dbReference type="NCBI Taxonomy" id="1344416"/>
    <lineage>
        <taxon>Eukaryota</taxon>
        <taxon>Fungi</taxon>
        <taxon>Fungi incertae sedis</taxon>
        <taxon>Chytridiomycota</taxon>
        <taxon>Chytridiomycota incertae sedis</taxon>
        <taxon>Monoblepharidomycetes</taxon>
        <taxon>Monoblepharidales</taxon>
        <taxon>Gonapodyaceae</taxon>
        <taxon>Gonapodya</taxon>
    </lineage>
</organism>